<comment type="subcellular location">
    <subcellularLocation>
        <location evidence="3">Cytoplasm</location>
    </subcellularLocation>
</comment>
<feature type="region of interest" description="Disordered" evidence="8">
    <location>
        <begin position="22"/>
        <end position="81"/>
    </location>
</feature>
<dbReference type="EMBL" id="HACM01004687">
    <property type="protein sequence ID" value="CRZ05129.1"/>
    <property type="molecule type" value="Transcribed_RNA"/>
</dbReference>
<evidence type="ECO:0000259" key="10">
    <source>
        <dbReference type="Pfam" id="PF03828"/>
    </source>
</evidence>
<reference evidence="12" key="1">
    <citation type="submission" date="2015-04" db="EMBL/GenBank/DDBJ databases">
        <title>The genome sequence of the plant pathogenic Rhizarian Plasmodiophora brassicae reveals insights in its biotrophic life cycle and the origin of chitin synthesis.</title>
        <authorList>
            <person name="Schwelm A."/>
            <person name="Fogelqvist J."/>
            <person name="Knaust A."/>
            <person name="Julke S."/>
            <person name="Lilja T."/>
            <person name="Dhandapani V."/>
            <person name="Bonilla-Rosso G."/>
            <person name="Karlsson M."/>
            <person name="Shevchenko A."/>
            <person name="Choi S.R."/>
            <person name="Kim H.G."/>
            <person name="Park J.Y."/>
            <person name="Lim Y.P."/>
            <person name="Ludwig-Muller J."/>
            <person name="Dixelius C."/>
        </authorList>
    </citation>
    <scope>NUCLEOTIDE SEQUENCE</scope>
    <source>
        <tissue evidence="12">Potato root galls</tissue>
    </source>
</reference>
<feature type="domain" description="PAP-associated" evidence="10">
    <location>
        <begin position="460"/>
        <end position="520"/>
    </location>
</feature>
<feature type="signal peptide" evidence="9">
    <location>
        <begin position="1"/>
        <end position="18"/>
    </location>
</feature>
<name>A0A0H5R9L6_9EUKA</name>
<evidence type="ECO:0000256" key="5">
    <source>
        <dbReference type="ARBA" id="ARBA00022679"/>
    </source>
</evidence>
<dbReference type="Pfam" id="PF03828">
    <property type="entry name" value="PAP_assoc"/>
    <property type="match status" value="1"/>
</dbReference>
<feature type="compositionally biased region" description="Basic and acidic residues" evidence="8">
    <location>
        <begin position="53"/>
        <end position="79"/>
    </location>
</feature>
<feature type="non-terminal residue" evidence="12">
    <location>
        <position position="596"/>
    </location>
</feature>
<keyword evidence="6" id="KW-0479">Metal-binding</keyword>
<dbReference type="Gene3D" id="1.10.1410.10">
    <property type="match status" value="1"/>
</dbReference>
<evidence type="ECO:0000256" key="7">
    <source>
        <dbReference type="ARBA" id="ARBA00022842"/>
    </source>
</evidence>
<dbReference type="InterPro" id="IPR054708">
    <property type="entry name" value="MTPAP-like_central"/>
</dbReference>
<keyword evidence="7" id="KW-0460">Magnesium</keyword>
<dbReference type="GO" id="GO:0005737">
    <property type="term" value="C:cytoplasm"/>
    <property type="evidence" value="ECO:0007669"/>
    <property type="project" value="UniProtKB-SubCell"/>
</dbReference>
<dbReference type="GO" id="GO:0031123">
    <property type="term" value="P:RNA 3'-end processing"/>
    <property type="evidence" value="ECO:0007669"/>
    <property type="project" value="TreeGrafter"/>
</dbReference>
<dbReference type="InterPro" id="IPR002058">
    <property type="entry name" value="PAP_assoc"/>
</dbReference>
<evidence type="ECO:0000256" key="8">
    <source>
        <dbReference type="SAM" id="MobiDB-lite"/>
    </source>
</evidence>
<comment type="cofactor">
    <cofactor evidence="2">
        <name>Mg(2+)</name>
        <dbReference type="ChEBI" id="CHEBI:18420"/>
    </cofactor>
</comment>
<dbReference type="SUPFAM" id="SSF81301">
    <property type="entry name" value="Nucleotidyltransferase"/>
    <property type="match status" value="1"/>
</dbReference>
<dbReference type="Gene3D" id="3.30.460.10">
    <property type="entry name" value="Beta Polymerase, domain 2"/>
    <property type="match status" value="1"/>
</dbReference>
<keyword evidence="9" id="KW-0732">Signal</keyword>
<organism evidence="12">
    <name type="scientific">Spongospora subterranea</name>
    <dbReference type="NCBI Taxonomy" id="70186"/>
    <lineage>
        <taxon>Eukaryota</taxon>
        <taxon>Sar</taxon>
        <taxon>Rhizaria</taxon>
        <taxon>Endomyxa</taxon>
        <taxon>Phytomyxea</taxon>
        <taxon>Plasmodiophorida</taxon>
        <taxon>Plasmodiophoridae</taxon>
        <taxon>Spongospora</taxon>
    </lineage>
</organism>
<dbReference type="GO" id="GO:0046872">
    <property type="term" value="F:metal ion binding"/>
    <property type="evidence" value="ECO:0007669"/>
    <property type="project" value="UniProtKB-KW"/>
</dbReference>
<evidence type="ECO:0000259" key="11">
    <source>
        <dbReference type="Pfam" id="PF22600"/>
    </source>
</evidence>
<dbReference type="PANTHER" id="PTHR12271:SF40">
    <property type="entry name" value="POLY(A) RNA POLYMERASE GLD2"/>
    <property type="match status" value="1"/>
</dbReference>
<accession>A0A0H5R9L6</accession>
<evidence type="ECO:0000256" key="9">
    <source>
        <dbReference type="SAM" id="SignalP"/>
    </source>
</evidence>
<evidence type="ECO:0000313" key="12">
    <source>
        <dbReference type="EMBL" id="CRZ05129.1"/>
    </source>
</evidence>
<keyword evidence="5" id="KW-0808">Transferase</keyword>
<dbReference type="Pfam" id="PF22600">
    <property type="entry name" value="MTPAP-like_central"/>
    <property type="match status" value="1"/>
</dbReference>
<keyword evidence="4" id="KW-0963">Cytoplasm</keyword>
<evidence type="ECO:0000256" key="6">
    <source>
        <dbReference type="ARBA" id="ARBA00022723"/>
    </source>
</evidence>
<dbReference type="AlphaFoldDB" id="A0A0H5R9L6"/>
<dbReference type="InterPro" id="IPR043519">
    <property type="entry name" value="NT_sf"/>
</dbReference>
<comment type="cofactor">
    <cofactor evidence="1">
        <name>Mn(2+)</name>
        <dbReference type="ChEBI" id="CHEBI:29035"/>
    </cofactor>
</comment>
<evidence type="ECO:0000256" key="3">
    <source>
        <dbReference type="ARBA" id="ARBA00004496"/>
    </source>
</evidence>
<evidence type="ECO:0000256" key="2">
    <source>
        <dbReference type="ARBA" id="ARBA00001946"/>
    </source>
</evidence>
<feature type="domain" description="Poly(A) RNA polymerase mitochondrial-like central palm" evidence="11">
    <location>
        <begin position="224"/>
        <end position="357"/>
    </location>
</feature>
<evidence type="ECO:0000256" key="1">
    <source>
        <dbReference type="ARBA" id="ARBA00001936"/>
    </source>
</evidence>
<protein>
    <submittedName>
        <fullName evidence="12">Uncharacterized protein</fullName>
    </submittedName>
</protein>
<dbReference type="SUPFAM" id="SSF81631">
    <property type="entry name" value="PAP/OAS1 substrate-binding domain"/>
    <property type="match status" value="1"/>
</dbReference>
<dbReference type="GO" id="GO:0016779">
    <property type="term" value="F:nucleotidyltransferase activity"/>
    <property type="evidence" value="ECO:0007669"/>
    <property type="project" value="TreeGrafter"/>
</dbReference>
<proteinExistence type="predicted"/>
<dbReference type="PANTHER" id="PTHR12271">
    <property type="entry name" value="POLY A POLYMERASE CID PAP -RELATED"/>
    <property type="match status" value="1"/>
</dbReference>
<feature type="chain" id="PRO_5005223108" evidence="9">
    <location>
        <begin position="19"/>
        <end position="596"/>
    </location>
</feature>
<sequence length="596" mass="67550">MASNLLVIVMFIMTMTSAVDVPAKSPFPPSTSVKGGDALMLVPGADQNNAGQDQDKALAESKKNVENEVGHDEKKKWKNLEGNSDGVKKKISDKAVQPNQVKTLRMCNISPNLVVVLDDLPPVFKKQIVRVRKLLVAASCPDSFLHVQFEKHPETQQLLAIQLPDPDTIVKLLALDGAVIDDSSVSVRLWQESDIDLFNPCALQNYQPKPPRALNDVNKALALITNEIESHFANCQPRPATVRNRENLMKQFVEWLKVLQTHLDSESESVEIFLELFGSVPSLTSTESSDLDVSFWSKLPLKTDKEELLKCWYELLQKQNSSTGLSFLVLGARVPVVKYYSVANKIEADFTFKDDIGRQRLKSTMVAACVKKDIRVAKLINGIKFWSKRRYIGDASMGSLSSFGHTLLVLHYLQCGCSPPVLPNFFDMAFGDQPIFATHESRDPFQNDAFTNWTTSNMDSLGQLLLGYFQYYGTQWDSLNQMVSLRRARFVPLPKTKDERSLLFHPNHHAHLCIEDPFDFKDNVARNVDQSIGKRIVREFIRGLDMLGQCVSWAELTEDVTLQSNKPWHNFSKIAQWNQNEQRRKLNDERRKLNDQ</sequence>
<evidence type="ECO:0000256" key="4">
    <source>
        <dbReference type="ARBA" id="ARBA00022490"/>
    </source>
</evidence>